<dbReference type="GO" id="GO:0016757">
    <property type="term" value="F:glycosyltransferase activity"/>
    <property type="evidence" value="ECO:0007669"/>
    <property type="project" value="UniProtKB-KW"/>
</dbReference>
<keyword evidence="4" id="KW-1185">Reference proteome</keyword>
<dbReference type="InterPro" id="IPR028098">
    <property type="entry name" value="Glyco_trans_4-like_N"/>
</dbReference>
<name>A0ABT1TKC2_9GAMM</name>
<feature type="domain" description="Glycosyltransferase subfamily 4-like N-terminal" evidence="2">
    <location>
        <begin position="15"/>
        <end position="176"/>
    </location>
</feature>
<dbReference type="Pfam" id="PF00534">
    <property type="entry name" value="Glycos_transf_1"/>
    <property type="match status" value="1"/>
</dbReference>
<dbReference type="EMBL" id="JANIBJ010000041">
    <property type="protein sequence ID" value="MCQ8105929.1"/>
    <property type="molecule type" value="Genomic_DNA"/>
</dbReference>
<proteinExistence type="predicted"/>
<dbReference type="Gene3D" id="3.40.50.2000">
    <property type="entry name" value="Glycogen Phosphorylase B"/>
    <property type="match status" value="2"/>
</dbReference>
<dbReference type="EC" id="2.4.-.-" evidence="3"/>
<evidence type="ECO:0000313" key="4">
    <source>
        <dbReference type="Proteomes" id="UP001524499"/>
    </source>
</evidence>
<dbReference type="PANTHER" id="PTHR12526">
    <property type="entry name" value="GLYCOSYLTRANSFERASE"/>
    <property type="match status" value="1"/>
</dbReference>
<gene>
    <name evidence="3" type="ORF">NP590_17610</name>
</gene>
<feature type="domain" description="Glycosyl transferase family 1" evidence="1">
    <location>
        <begin position="180"/>
        <end position="331"/>
    </location>
</feature>
<keyword evidence="3" id="KW-0328">Glycosyltransferase</keyword>
<dbReference type="PANTHER" id="PTHR12526:SF637">
    <property type="entry name" value="GLYCOSYLTRANSFERASE EPSF-RELATED"/>
    <property type="match status" value="1"/>
</dbReference>
<accession>A0ABT1TKC2</accession>
<dbReference type="Proteomes" id="UP001524499">
    <property type="component" value="Unassembled WGS sequence"/>
</dbReference>
<evidence type="ECO:0000313" key="3">
    <source>
        <dbReference type="EMBL" id="MCQ8105929.1"/>
    </source>
</evidence>
<protein>
    <submittedName>
        <fullName evidence="3">Glycosyltransferase</fullName>
        <ecNumber evidence="3">2.4.-.-</ecNumber>
    </submittedName>
</protein>
<organism evidence="3 4">
    <name type="scientific">Methylomonas subterranea</name>
    <dbReference type="NCBI Taxonomy" id="2952225"/>
    <lineage>
        <taxon>Bacteria</taxon>
        <taxon>Pseudomonadati</taxon>
        <taxon>Pseudomonadota</taxon>
        <taxon>Gammaproteobacteria</taxon>
        <taxon>Methylococcales</taxon>
        <taxon>Methylococcaceae</taxon>
        <taxon>Methylomonas</taxon>
    </lineage>
</organism>
<dbReference type="SUPFAM" id="SSF53756">
    <property type="entry name" value="UDP-Glycosyltransferase/glycogen phosphorylase"/>
    <property type="match status" value="1"/>
</dbReference>
<dbReference type="InterPro" id="IPR001296">
    <property type="entry name" value="Glyco_trans_1"/>
</dbReference>
<evidence type="ECO:0000259" key="2">
    <source>
        <dbReference type="Pfam" id="PF13439"/>
    </source>
</evidence>
<sequence length="379" mass="42708">MKIFQTIAGIDKISGGPSYTIPSLCSNLHRLGANIELHLLSCKDSNVHEYDFDITLHRRGFPGRLGTSNDMKISLLNNVKKGDIIHAHGLWLMPNIYPYNIAKSNEAKFILSPRGMLSKWSLNRSRVAKIFMGKLGQYSAILNSHCIHVTAESEYDDVRAFGYKGPICIIPNGIDLPDKPAVINKEKTIKKLIFISRVHPKKGIELLLDAWTKIYQAHPDWELDICGPGDSDYISKIIKIIDTIPNSRVRYVGPLYGGDKHEFYNNANLFVLPTHSENFGVVVAEALSNAIPVIVSKGAPWEGVIDNNCGWWINNTVDELVNTLSHALTLPPQVLYDMGMKGRLWMENDFSWITISKNMLSTYQWLNNMIDKPDFVLTE</sequence>
<dbReference type="RefSeq" id="WP_256603963.1">
    <property type="nucleotide sequence ID" value="NZ_JANIBJ010000041.1"/>
</dbReference>
<keyword evidence="3" id="KW-0808">Transferase</keyword>
<dbReference type="Pfam" id="PF13439">
    <property type="entry name" value="Glyco_transf_4"/>
    <property type="match status" value="1"/>
</dbReference>
<reference evidence="3 4" key="1">
    <citation type="submission" date="2022-07" db="EMBL/GenBank/DDBJ databases">
        <title>Methylomonas rivi sp. nov., Methylomonas rosea sp. nov., Methylomonas aureus sp. nov. and Methylomonas subterranea sp. nov., four novel methanotrophs isolated from a freshwater creek and the deep terrestrial subsurface.</title>
        <authorList>
            <person name="Abin C."/>
            <person name="Sankaranarayanan K."/>
            <person name="Garner C."/>
            <person name="Sindelar R."/>
            <person name="Kotary K."/>
            <person name="Garner R."/>
            <person name="Barclay S."/>
            <person name="Lawson P."/>
            <person name="Krumholz L."/>
        </authorList>
    </citation>
    <scope>NUCLEOTIDE SEQUENCE [LARGE SCALE GENOMIC DNA]</scope>
    <source>
        <strain evidence="3 4">SURF-2</strain>
    </source>
</reference>
<evidence type="ECO:0000259" key="1">
    <source>
        <dbReference type="Pfam" id="PF00534"/>
    </source>
</evidence>
<comment type="caution">
    <text evidence="3">The sequence shown here is derived from an EMBL/GenBank/DDBJ whole genome shotgun (WGS) entry which is preliminary data.</text>
</comment>